<feature type="region of interest" description="Disordered" evidence="1">
    <location>
        <begin position="1"/>
        <end position="31"/>
    </location>
</feature>
<organism evidence="2 3">
    <name type="scientific">Apiospora hydei</name>
    <dbReference type="NCBI Taxonomy" id="1337664"/>
    <lineage>
        <taxon>Eukaryota</taxon>
        <taxon>Fungi</taxon>
        <taxon>Dikarya</taxon>
        <taxon>Ascomycota</taxon>
        <taxon>Pezizomycotina</taxon>
        <taxon>Sordariomycetes</taxon>
        <taxon>Xylariomycetidae</taxon>
        <taxon>Amphisphaeriales</taxon>
        <taxon>Apiosporaceae</taxon>
        <taxon>Apiospora</taxon>
    </lineage>
</organism>
<accession>A0ABR1X158</accession>
<reference evidence="2 3" key="1">
    <citation type="submission" date="2023-01" db="EMBL/GenBank/DDBJ databases">
        <title>Analysis of 21 Apiospora genomes using comparative genomics revels a genus with tremendous synthesis potential of carbohydrate active enzymes and secondary metabolites.</title>
        <authorList>
            <person name="Sorensen T."/>
        </authorList>
    </citation>
    <scope>NUCLEOTIDE SEQUENCE [LARGE SCALE GENOMIC DNA]</scope>
    <source>
        <strain evidence="2 3">CBS 114990</strain>
    </source>
</reference>
<gene>
    <name evidence="2" type="ORF">PG997_004114</name>
</gene>
<evidence type="ECO:0000313" key="2">
    <source>
        <dbReference type="EMBL" id="KAK8089153.1"/>
    </source>
</evidence>
<keyword evidence="3" id="KW-1185">Reference proteome</keyword>
<dbReference type="GeneID" id="92041489"/>
<sequence length="116" mass="13053">MTRRTRVANIGEQRRAEQSRAEQVWPKAEEGKRASPCRLGQVWKTIADPGRSWIAVVQTTLQTAVRREHVGETWCTKHEREQDADLGLAAEAQDVPAVVVLIRRRTSKASGKHSVD</sequence>
<evidence type="ECO:0008006" key="4">
    <source>
        <dbReference type="Google" id="ProtNLM"/>
    </source>
</evidence>
<dbReference type="RefSeq" id="XP_066672047.1">
    <property type="nucleotide sequence ID" value="XM_066808429.1"/>
</dbReference>
<comment type="caution">
    <text evidence="2">The sequence shown here is derived from an EMBL/GenBank/DDBJ whole genome shotgun (WGS) entry which is preliminary data.</text>
</comment>
<dbReference type="EMBL" id="JAQQWN010000004">
    <property type="protein sequence ID" value="KAK8089153.1"/>
    <property type="molecule type" value="Genomic_DNA"/>
</dbReference>
<evidence type="ECO:0000256" key="1">
    <source>
        <dbReference type="SAM" id="MobiDB-lite"/>
    </source>
</evidence>
<name>A0ABR1X158_9PEZI</name>
<dbReference type="Proteomes" id="UP001433268">
    <property type="component" value="Unassembled WGS sequence"/>
</dbReference>
<evidence type="ECO:0000313" key="3">
    <source>
        <dbReference type="Proteomes" id="UP001433268"/>
    </source>
</evidence>
<proteinExistence type="predicted"/>
<protein>
    <recommendedName>
        <fullName evidence="4">Transposase</fullName>
    </recommendedName>
</protein>